<dbReference type="EMBL" id="BAAAUD010000013">
    <property type="protein sequence ID" value="GAA2929942.1"/>
    <property type="molecule type" value="Genomic_DNA"/>
</dbReference>
<comment type="caution">
    <text evidence="1">The sequence shown here is derived from an EMBL/GenBank/DDBJ whole genome shotgun (WGS) entry which is preliminary data.</text>
</comment>
<dbReference type="Proteomes" id="UP001500403">
    <property type="component" value="Unassembled WGS sequence"/>
</dbReference>
<evidence type="ECO:0000313" key="2">
    <source>
        <dbReference type="Proteomes" id="UP001500403"/>
    </source>
</evidence>
<evidence type="ECO:0000313" key="1">
    <source>
        <dbReference type="EMBL" id="GAA2929942.1"/>
    </source>
</evidence>
<accession>A0ABN3WWU6</accession>
<name>A0ABN3WWU6_9ACTN</name>
<organism evidence="1 2">
    <name type="scientific">Streptomyces enissocaesilis</name>
    <dbReference type="NCBI Taxonomy" id="332589"/>
    <lineage>
        <taxon>Bacteria</taxon>
        <taxon>Bacillati</taxon>
        <taxon>Actinomycetota</taxon>
        <taxon>Actinomycetes</taxon>
        <taxon>Kitasatosporales</taxon>
        <taxon>Streptomycetaceae</taxon>
        <taxon>Streptomyces</taxon>
        <taxon>Streptomyces rochei group</taxon>
    </lineage>
</organism>
<dbReference type="RefSeq" id="WP_344492085.1">
    <property type="nucleotide sequence ID" value="NZ_BAAAUD010000013.1"/>
</dbReference>
<gene>
    <name evidence="1" type="ORF">GCM10010446_13200</name>
</gene>
<proteinExistence type="predicted"/>
<reference evidence="1 2" key="1">
    <citation type="journal article" date="2019" name="Int. J. Syst. Evol. Microbiol.">
        <title>The Global Catalogue of Microorganisms (GCM) 10K type strain sequencing project: providing services to taxonomists for standard genome sequencing and annotation.</title>
        <authorList>
            <consortium name="The Broad Institute Genomics Platform"/>
            <consortium name="The Broad Institute Genome Sequencing Center for Infectious Disease"/>
            <person name="Wu L."/>
            <person name="Ma J."/>
        </authorList>
    </citation>
    <scope>NUCLEOTIDE SEQUENCE [LARGE SCALE GENOMIC DNA]</scope>
    <source>
        <strain evidence="1 2">JCM 9088</strain>
    </source>
</reference>
<protein>
    <submittedName>
        <fullName evidence="1">Uncharacterized protein</fullName>
    </submittedName>
</protein>
<keyword evidence="2" id="KW-1185">Reference proteome</keyword>
<sequence>MFPVGVETVTVTAGASGYRTPDGDPYLGTIRFTPSVARVTSATHGVIALGAVNISLNASGGFSETLLATDAEGFSPTGWTYRVDEEFTNAPGRAYDISLPAGAPIVTLPALAPVASSTGTVESPAVLSVNGETGIVDLNPADVGADPAGAATAAVATHAVALDPHGDRAYGNSKFALSLDLAELGGTVNDLSTTVTAVDGFVNDCLVRVQAIEQGTAFLAGGNFTAPVDIAGSLVVNPHGAPAGYPIGQAGAAESVSILSSFAGGEDEGQPGQFDSTGRLNLYSYQRADVGSYGETVRHFLMRKDAKAMEAWYFPSGGYDVNRDPVGTMRPVVWTGAHWEANNHASNHKHWSVETPSSTGSIETRFEVRWGDPTNDTAIAGLDKTMIATNLADFVVRCTNGQEMRLTSPDGQEKKLVFSRDAEGDPQYRRWAIRSTSESETGSNAGSNWQLARYDDAGIFQDNPIVVSRATGNVTLGPGLIARRGSGSASSLSLNSTSLGGGIGVLAMGNAPTLPTASVTGGGVLYAEAGALKWKGSSGTITVIAAA</sequence>